<keyword evidence="7" id="KW-1185">Reference proteome</keyword>
<organism evidence="6 7">
    <name type="scientific">Denticeps clupeoides</name>
    <name type="common">denticle herring</name>
    <dbReference type="NCBI Taxonomy" id="299321"/>
    <lineage>
        <taxon>Eukaryota</taxon>
        <taxon>Metazoa</taxon>
        <taxon>Chordata</taxon>
        <taxon>Craniata</taxon>
        <taxon>Vertebrata</taxon>
        <taxon>Euteleostomi</taxon>
        <taxon>Actinopterygii</taxon>
        <taxon>Neopterygii</taxon>
        <taxon>Teleostei</taxon>
        <taxon>Clupei</taxon>
        <taxon>Clupeiformes</taxon>
        <taxon>Denticipitoidei</taxon>
        <taxon>Denticipitidae</taxon>
        <taxon>Denticeps</taxon>
    </lineage>
</organism>
<dbReference type="GeneTree" id="ENSGT00940000166065"/>
<dbReference type="RefSeq" id="XP_028853453.1">
    <property type="nucleotide sequence ID" value="XM_028997620.1"/>
</dbReference>
<proteinExistence type="predicted"/>
<keyword evidence="2" id="KW-0677">Repeat</keyword>
<evidence type="ECO:0000313" key="7">
    <source>
        <dbReference type="Proteomes" id="UP000694580"/>
    </source>
</evidence>
<reference evidence="6" key="2">
    <citation type="submission" date="2025-08" db="UniProtKB">
        <authorList>
            <consortium name="Ensembl"/>
        </authorList>
    </citation>
    <scope>IDENTIFICATION</scope>
</reference>
<reference evidence="6 7" key="1">
    <citation type="submission" date="2020-06" db="EMBL/GenBank/DDBJ databases">
        <authorList>
            <consortium name="Wellcome Sanger Institute Data Sharing"/>
        </authorList>
    </citation>
    <scope>NUCLEOTIDE SEQUENCE [LARGE SCALE GENOMIC DNA]</scope>
</reference>
<protein>
    <recommendedName>
        <fullName evidence="5">cGMP-dependent protein kinase interacting domain-containing protein</fullName>
    </recommendedName>
</protein>
<feature type="domain" description="cGMP-dependent protein kinase interacting" evidence="5">
    <location>
        <begin position="75"/>
        <end position="175"/>
    </location>
</feature>
<dbReference type="GO" id="GO:0019901">
    <property type="term" value="F:protein kinase binding"/>
    <property type="evidence" value="ECO:0007669"/>
    <property type="project" value="InterPro"/>
</dbReference>
<sequence length="175" mass="19828">MSSSQREHPRPRRPPSEPSSASSSRSLRHERASRFDPSAFGDGAPDRASGWCGASSTSRDNQAGGASKVDDDTKDYRKMYEQALLTNEKLKSRLEDSKKELCRIQAQLNKVTQKDSNMSEKSSVLEAEKKEKQNLEKKIWEMEDELKVRTDLKSENQRLKDENGALIRVISKLSK</sequence>
<dbReference type="GeneID" id="114800364"/>
<keyword evidence="1" id="KW-0217">Developmental protein</keyword>
<dbReference type="InterPro" id="IPR031775">
    <property type="entry name" value="PRKG1_interact"/>
</dbReference>
<accession>A0AAY4BRH6</accession>
<name>A0AAY4BRH6_9TELE</name>
<evidence type="ECO:0000256" key="3">
    <source>
        <dbReference type="ARBA" id="ARBA00023043"/>
    </source>
</evidence>
<dbReference type="Gene3D" id="6.10.250.1820">
    <property type="match status" value="1"/>
</dbReference>
<dbReference type="Proteomes" id="UP000694580">
    <property type="component" value="Chromosome 12"/>
</dbReference>
<dbReference type="GO" id="GO:0019208">
    <property type="term" value="F:phosphatase regulator activity"/>
    <property type="evidence" value="ECO:0007669"/>
    <property type="project" value="TreeGrafter"/>
</dbReference>
<evidence type="ECO:0000313" key="6">
    <source>
        <dbReference type="Ensembl" id="ENSDCDP00010023082.1"/>
    </source>
</evidence>
<dbReference type="PANTHER" id="PTHR24179:SF21">
    <property type="entry name" value="MYOSIN BINDING SUBUNIT, ISOFORM O"/>
    <property type="match status" value="1"/>
</dbReference>
<dbReference type="PANTHER" id="PTHR24179">
    <property type="entry name" value="PROTEIN PHOSPHATASE 1 REGULATORY SUBUNIT 12"/>
    <property type="match status" value="1"/>
</dbReference>
<dbReference type="GO" id="GO:0004857">
    <property type="term" value="F:enzyme inhibitor activity"/>
    <property type="evidence" value="ECO:0007669"/>
    <property type="project" value="TreeGrafter"/>
</dbReference>
<feature type="region of interest" description="Disordered" evidence="4">
    <location>
        <begin position="1"/>
        <end position="75"/>
    </location>
</feature>
<keyword evidence="3" id="KW-0040">ANK repeat</keyword>
<feature type="compositionally biased region" description="Polar residues" evidence="4">
    <location>
        <begin position="111"/>
        <end position="122"/>
    </location>
</feature>
<reference evidence="6" key="3">
    <citation type="submission" date="2025-09" db="UniProtKB">
        <authorList>
            <consortium name="Ensembl"/>
        </authorList>
    </citation>
    <scope>IDENTIFICATION</scope>
</reference>
<dbReference type="Pfam" id="PF15898">
    <property type="entry name" value="PRKG1_interact"/>
    <property type="match status" value="1"/>
</dbReference>
<evidence type="ECO:0000259" key="5">
    <source>
        <dbReference type="Pfam" id="PF15898"/>
    </source>
</evidence>
<dbReference type="AlphaFoldDB" id="A0AAY4BRH6"/>
<feature type="region of interest" description="Disordered" evidence="4">
    <location>
        <begin position="111"/>
        <end position="130"/>
    </location>
</feature>
<evidence type="ECO:0000256" key="2">
    <source>
        <dbReference type="ARBA" id="ARBA00022737"/>
    </source>
</evidence>
<evidence type="ECO:0000256" key="1">
    <source>
        <dbReference type="ARBA" id="ARBA00022473"/>
    </source>
</evidence>
<dbReference type="GO" id="GO:0005737">
    <property type="term" value="C:cytoplasm"/>
    <property type="evidence" value="ECO:0007669"/>
    <property type="project" value="TreeGrafter"/>
</dbReference>
<dbReference type="Ensembl" id="ENSDCDT00010027631.1">
    <property type="protein sequence ID" value="ENSDCDP00010023082.1"/>
    <property type="gene ID" value="ENSDCDG00010013702.1"/>
</dbReference>
<gene>
    <name evidence="6" type="primary">LOC114800364</name>
</gene>
<dbReference type="InterPro" id="IPR051226">
    <property type="entry name" value="PP1_Regulatory_Subunit"/>
</dbReference>
<evidence type="ECO:0000256" key="4">
    <source>
        <dbReference type="SAM" id="MobiDB-lite"/>
    </source>
</evidence>